<dbReference type="AlphaFoldDB" id="F6D5L1"/>
<dbReference type="Pfam" id="PF04715">
    <property type="entry name" value="Anth_synt_I_N"/>
    <property type="match status" value="1"/>
</dbReference>
<proteinExistence type="inferred from homology"/>
<keyword evidence="15" id="KW-1185">Reference proteome</keyword>
<dbReference type="Pfam" id="PF00425">
    <property type="entry name" value="Chorismate_bind"/>
    <property type="match status" value="1"/>
</dbReference>
<dbReference type="GO" id="GO:0046872">
    <property type="term" value="F:metal ion binding"/>
    <property type="evidence" value="ECO:0007669"/>
    <property type="project" value="UniProtKB-KW"/>
</dbReference>
<dbReference type="GO" id="GO:0004049">
    <property type="term" value="F:anthranilate synthase activity"/>
    <property type="evidence" value="ECO:0007669"/>
    <property type="project" value="UniProtKB-EC"/>
</dbReference>
<evidence type="ECO:0000256" key="1">
    <source>
        <dbReference type="ARBA" id="ARBA00001946"/>
    </source>
</evidence>
<evidence type="ECO:0000313" key="14">
    <source>
        <dbReference type="EMBL" id="AEG17628.1"/>
    </source>
</evidence>
<keyword evidence="4 11" id="KW-0028">Amino-acid biosynthesis</keyword>
<dbReference type="InterPro" id="IPR015890">
    <property type="entry name" value="Chorismate_C"/>
</dbReference>
<dbReference type="InterPro" id="IPR006805">
    <property type="entry name" value="Anth_synth_I_N"/>
</dbReference>
<evidence type="ECO:0000256" key="4">
    <source>
        <dbReference type="ARBA" id="ARBA00022605"/>
    </source>
</evidence>
<reference evidence="14 15" key="1">
    <citation type="journal article" date="2014" name="Int. J. Syst. Evol. Microbiol.">
        <title>Methanobacterium paludis sp. nov. and a novel strain of Methanobacterium lacus isolated from northern peatlands.</title>
        <authorList>
            <person name="Cadillo-Quiroz H."/>
            <person name="Brauer S.L."/>
            <person name="Goodson N."/>
            <person name="Yavitt J.B."/>
            <person name="Zinder S.H."/>
        </authorList>
    </citation>
    <scope>NUCLEOTIDE SEQUENCE [LARGE SCALE GENOMIC DNA]</scope>
    <source>
        <strain evidence="15">DSM 25820 / JCM 18151 / SWAN1</strain>
    </source>
</reference>
<comment type="function">
    <text evidence="11">Part of a heterotetrameric complex that catalyzes the two-step biosynthesis of anthranilate, an intermediate in the biosynthesis of L-tryptophan. In the first step, the glutamine-binding beta subunit (TrpG) of anthranilate synthase (AS) provides the glutamine amidotransferase activity which generates ammonia as a substrate that, along with chorismate, is used in the second step, catalyzed by the large alpha subunit of AS (TrpE) to produce anthranilate. In the absence of TrpG, TrpE can synthesize anthranilate directly from chorismate and high concentrations of ammonia.</text>
</comment>
<evidence type="ECO:0000256" key="5">
    <source>
        <dbReference type="ARBA" id="ARBA00022723"/>
    </source>
</evidence>
<dbReference type="PANTHER" id="PTHR11236:SF9">
    <property type="entry name" value="ANTHRANILATE SYNTHASE COMPONENT 1"/>
    <property type="match status" value="1"/>
</dbReference>
<dbReference type="RefSeq" id="WP_013825130.1">
    <property type="nucleotide sequence ID" value="NC_015574.1"/>
</dbReference>
<dbReference type="KEGG" id="mew:MSWAN_0590"/>
<keyword evidence="5 11" id="KW-0479">Metal-binding</keyword>
<comment type="pathway">
    <text evidence="2 11">Amino-acid biosynthesis; L-tryptophan biosynthesis; L-tryptophan from chorismate: step 1/5.</text>
</comment>
<gene>
    <name evidence="11" type="primary">trpE</name>
    <name evidence="14" type="ordered locus">MSWAN_0590</name>
</gene>
<feature type="domain" description="Chorismate-utilising enzyme C-terminal" evidence="12">
    <location>
        <begin position="191"/>
        <end position="444"/>
    </location>
</feature>
<organism evidence="14 15">
    <name type="scientific">Methanobacterium paludis (strain DSM 25820 / JCM 18151 / SWAN1)</name>
    <dbReference type="NCBI Taxonomy" id="868131"/>
    <lineage>
        <taxon>Archaea</taxon>
        <taxon>Methanobacteriati</taxon>
        <taxon>Methanobacteriota</taxon>
        <taxon>Methanomada group</taxon>
        <taxon>Methanobacteria</taxon>
        <taxon>Methanobacteriales</taxon>
        <taxon>Methanobacteriaceae</taxon>
        <taxon>Methanobacterium</taxon>
    </lineage>
</organism>
<dbReference type="EC" id="4.1.3.27" evidence="11"/>
<comment type="catalytic activity">
    <reaction evidence="10 11">
        <text>chorismate + L-glutamine = anthranilate + pyruvate + L-glutamate + H(+)</text>
        <dbReference type="Rhea" id="RHEA:21732"/>
        <dbReference type="ChEBI" id="CHEBI:15361"/>
        <dbReference type="ChEBI" id="CHEBI:15378"/>
        <dbReference type="ChEBI" id="CHEBI:16567"/>
        <dbReference type="ChEBI" id="CHEBI:29748"/>
        <dbReference type="ChEBI" id="CHEBI:29985"/>
        <dbReference type="ChEBI" id="CHEBI:58359"/>
        <dbReference type="EC" id="4.1.3.27"/>
    </reaction>
</comment>
<comment type="cofactor">
    <cofactor evidence="1 11">
        <name>Mg(2+)</name>
        <dbReference type="ChEBI" id="CHEBI:18420"/>
    </cofactor>
</comment>
<evidence type="ECO:0000256" key="11">
    <source>
        <dbReference type="RuleBase" id="RU364045"/>
    </source>
</evidence>
<evidence type="ECO:0000256" key="8">
    <source>
        <dbReference type="ARBA" id="ARBA00023141"/>
    </source>
</evidence>
<dbReference type="OrthoDB" id="25514at2157"/>
<protein>
    <recommendedName>
        <fullName evidence="11">Anthranilate synthase component 1</fullName>
        <ecNumber evidence="11">4.1.3.27</ecNumber>
    </recommendedName>
</protein>
<keyword evidence="8 11" id="KW-0057">Aromatic amino acid biosynthesis</keyword>
<evidence type="ECO:0000256" key="9">
    <source>
        <dbReference type="ARBA" id="ARBA00023239"/>
    </source>
</evidence>
<evidence type="ECO:0000259" key="12">
    <source>
        <dbReference type="Pfam" id="PF00425"/>
    </source>
</evidence>
<dbReference type="PANTHER" id="PTHR11236">
    <property type="entry name" value="AMINOBENZOATE/ANTHRANILATE SYNTHASE"/>
    <property type="match status" value="1"/>
</dbReference>
<dbReference type="NCBIfam" id="TIGR01820">
    <property type="entry name" value="TrpE-arch"/>
    <property type="match status" value="1"/>
</dbReference>
<sequence>MNVFGDYNLKIGEPRTTDLNFDSPFELFKRIYSNYPDAFLLESMESDSGLARFSVLGFKPVATLKAYQNVLEIEKDGEKQEIEIKNPFDEIRKLTSTSNEKKGFNGGLVGYVSYESVRHFEPIDLKEFSHPDFEFGLFLDAVIFDRIHNKCEYVTLGENRLEEIQEVSKKELPEVHMEGLTFHETNHYFSKEKYEEMVVEAKKRIKAGEIFQSVISNAREYEIKGSKLSFYERLRKINPSPYMYHLKLGEREIIGSSPEMLVRVEGNKIETFPIAGTRKRGKTVYEDEKLKKELLTDEKERAEHLMLVDLARNDVGKVSEFGSVHVPEYMGVKKYSHVQHMVSKVEGKLRSDKTAVDAFSAMFPAGTLSGAPKIRAMEIIDELEGIPRGPYAGAVGYFSLNGNADFAITIRTMVCDGNRARIQAGAGIVHDSIPEEEYYECENKAGALTKALEVASDAESGDAR</sequence>
<dbReference type="GO" id="GO:0000162">
    <property type="term" value="P:L-tryptophan biosynthetic process"/>
    <property type="evidence" value="ECO:0007669"/>
    <property type="project" value="UniProtKB-UniPathway"/>
</dbReference>
<keyword evidence="6 11" id="KW-0822">Tryptophan biosynthesis</keyword>
<dbReference type="HOGENOM" id="CLU_006493_9_3_2"/>
<name>F6D5L1_METPW</name>
<dbReference type="InterPro" id="IPR010116">
    <property type="entry name" value="Anthranilate_synth_I_arc_typ"/>
</dbReference>
<accession>F6D5L1</accession>
<dbReference type="Gene3D" id="3.60.120.10">
    <property type="entry name" value="Anthranilate synthase"/>
    <property type="match status" value="1"/>
</dbReference>
<keyword evidence="7 11" id="KW-0460">Magnesium</keyword>
<dbReference type="InterPro" id="IPR019999">
    <property type="entry name" value="Anth_synth_I-like"/>
</dbReference>
<dbReference type="Proteomes" id="UP000009231">
    <property type="component" value="Chromosome"/>
</dbReference>
<evidence type="ECO:0000259" key="13">
    <source>
        <dbReference type="Pfam" id="PF04715"/>
    </source>
</evidence>
<dbReference type="InterPro" id="IPR005801">
    <property type="entry name" value="ADC_synthase"/>
</dbReference>
<evidence type="ECO:0000256" key="10">
    <source>
        <dbReference type="ARBA" id="ARBA00047683"/>
    </source>
</evidence>
<evidence type="ECO:0000256" key="2">
    <source>
        <dbReference type="ARBA" id="ARBA00004873"/>
    </source>
</evidence>
<feature type="domain" description="Anthranilate synthase component I N-terminal" evidence="13">
    <location>
        <begin position="22"/>
        <end position="151"/>
    </location>
</feature>
<evidence type="ECO:0000256" key="3">
    <source>
        <dbReference type="ARBA" id="ARBA00009562"/>
    </source>
</evidence>
<comment type="subunit">
    <text evidence="11">Heterotetramer consisting of two non-identical subunits: a beta subunit (TrpG) and a large alpha subunit (TrpE).</text>
</comment>
<dbReference type="SUPFAM" id="SSF56322">
    <property type="entry name" value="ADC synthase"/>
    <property type="match status" value="1"/>
</dbReference>
<dbReference type="EMBL" id="CP002772">
    <property type="protein sequence ID" value="AEG17628.1"/>
    <property type="molecule type" value="Genomic_DNA"/>
</dbReference>
<evidence type="ECO:0000256" key="6">
    <source>
        <dbReference type="ARBA" id="ARBA00022822"/>
    </source>
</evidence>
<dbReference type="eggNOG" id="arCOG02014">
    <property type="taxonomic scope" value="Archaea"/>
</dbReference>
<evidence type="ECO:0000313" key="15">
    <source>
        <dbReference type="Proteomes" id="UP000009231"/>
    </source>
</evidence>
<evidence type="ECO:0000256" key="7">
    <source>
        <dbReference type="ARBA" id="ARBA00022842"/>
    </source>
</evidence>
<dbReference type="PRINTS" id="PR00095">
    <property type="entry name" value="ANTSNTHASEI"/>
</dbReference>
<dbReference type="GeneID" id="10668079"/>
<dbReference type="STRING" id="868131.MSWAN_0590"/>
<dbReference type="UniPathway" id="UPA00035">
    <property type="reaction ID" value="UER00040"/>
</dbReference>
<keyword evidence="9 11" id="KW-0456">Lyase</keyword>
<comment type="similarity">
    <text evidence="3 11">Belongs to the anthranilate synthase component I family.</text>
</comment>